<dbReference type="Proteomes" id="UP000015527">
    <property type="component" value="Unassembled WGS sequence"/>
</dbReference>
<dbReference type="RefSeq" id="WP_021233661.1">
    <property type="nucleotide sequence ID" value="NZ_ATHL01000061.1"/>
</dbReference>
<evidence type="ECO:0000313" key="1">
    <source>
        <dbReference type="EMBL" id="EQB16882.1"/>
    </source>
</evidence>
<evidence type="ECO:0000313" key="2">
    <source>
        <dbReference type="Proteomes" id="UP000015527"/>
    </source>
</evidence>
<name>T0HUV3_9SPHN</name>
<comment type="caution">
    <text evidence="1">The sequence shown here is derived from an EMBL/GenBank/DDBJ whole genome shotgun (WGS) entry which is preliminary data.</text>
</comment>
<proteinExistence type="predicted"/>
<protein>
    <submittedName>
        <fullName evidence="1">Uncharacterized protein</fullName>
    </submittedName>
</protein>
<accession>T0HUV3</accession>
<dbReference type="AlphaFoldDB" id="T0HUV3"/>
<dbReference type="OrthoDB" id="7506278at2"/>
<sequence>MLDDLRARIVEADEITLEFDGKLHVHLDVKAGEDLPLVEAKLAELGNGMFSQIGRGATPNHPFSHRVSALVTI</sequence>
<gene>
    <name evidence="1" type="ORF">L284_08825</name>
</gene>
<keyword evidence="2" id="KW-1185">Reference proteome</keyword>
<organism evidence="1 2">
    <name type="scientific">Novosphingobium lindaniclasticum LE124</name>
    <dbReference type="NCBI Taxonomy" id="1096930"/>
    <lineage>
        <taxon>Bacteria</taxon>
        <taxon>Pseudomonadati</taxon>
        <taxon>Pseudomonadota</taxon>
        <taxon>Alphaproteobacteria</taxon>
        <taxon>Sphingomonadales</taxon>
        <taxon>Sphingomonadaceae</taxon>
        <taxon>Novosphingobium</taxon>
    </lineage>
</organism>
<dbReference type="PATRIC" id="fig|1096930.3.peg.1746"/>
<dbReference type="EMBL" id="ATHL01000061">
    <property type="protein sequence ID" value="EQB16882.1"/>
    <property type="molecule type" value="Genomic_DNA"/>
</dbReference>
<reference evidence="1 2" key="1">
    <citation type="journal article" date="2013" name="Genome Announc.">
        <title>Genome Sequence of Novosphingobium lindaniclasticum LE124T, Isolated from a Hexachlorocyclohexane Dumpsite.</title>
        <authorList>
            <person name="Saxena A."/>
            <person name="Nayyar N."/>
            <person name="Sangwan N."/>
            <person name="Kumari R."/>
            <person name="Khurana J.P."/>
            <person name="Lal R."/>
        </authorList>
    </citation>
    <scope>NUCLEOTIDE SEQUENCE [LARGE SCALE GENOMIC DNA]</scope>
    <source>
        <strain evidence="1 2">LE124</strain>
    </source>
</reference>